<name>A0A0G0X677_9BACT</name>
<dbReference type="EMBL" id="LCBY01000072">
    <property type="protein sequence ID" value="KKS19897.1"/>
    <property type="molecule type" value="Genomic_DNA"/>
</dbReference>
<dbReference type="CDD" id="cd01127">
    <property type="entry name" value="TrwB_TraG_TraD_VirD4"/>
    <property type="match status" value="1"/>
</dbReference>
<dbReference type="PANTHER" id="PTHR42957">
    <property type="entry name" value="HELICASE MJ1565-RELATED"/>
    <property type="match status" value="1"/>
</dbReference>
<protein>
    <recommendedName>
        <fullName evidence="1">Helicase HerA central domain-containing protein</fullName>
    </recommendedName>
</protein>
<dbReference type="Pfam" id="PF01935">
    <property type="entry name" value="DUF87"/>
    <property type="match status" value="1"/>
</dbReference>
<proteinExistence type="predicted"/>
<sequence length="628" mass="71956">MSVKTKTITEELIRESIFIIGHVLSVDGRIVRIKLNKNKNHSHILYEGRTVKNVSVGSYIKVAKGFVSIIGKVEGEFTSEEKYFNKEYNKEETRINRVLQVSLFGHFEGSRFKQGIKEMPLIDNECYLLNRDEFNALHQFYKNGEKTICIGTLTEEPSQKIKLGVSKLFASHIGIFGNTGSGKSNTLAKIYTELFDAFANEESFKSKSDFAVIDFNGEYIGDEMITKDKVVYELSTGKKASKKKYPISRDSIHKTEILSVLLEATEKTQKPFLDRVIRNDYLDDDATFSARVITSIEDTCTSVIDKKDRNLREGLIIELFRDLINLVKDDKKEDAIKIKKDIENNLHYHSKGEDFYWEKSESANFNNTNPIYSTHLKTAVDALTFKDDEFSKLKLKIVFNYFHEIIKGYSNQEHIGPLIGRMFRKFDMLEKLIDIKENDESKNLSIICLRDVNIEMKKIIPLIIVKQLYENKKESDKKSLHIVIDEAHNILSTMSQRESETWKDYRLETFEEIIKEGRKFGVFLTIASQRPYDISATIISQLHNYFIHRLINDNDINAVEKAVAYLDKLSFQSIPILSVGSCFVAGLASDIPVKVDIDLLEKEKRPNSGTVDLEGAWINGSIQSNGKS</sequence>
<dbReference type="PANTHER" id="PTHR42957:SF1">
    <property type="entry name" value="HELICASE MJ1565-RELATED"/>
    <property type="match status" value="1"/>
</dbReference>
<evidence type="ECO:0000313" key="2">
    <source>
        <dbReference type="EMBL" id="KKS19897.1"/>
    </source>
</evidence>
<dbReference type="InterPro" id="IPR002789">
    <property type="entry name" value="HerA_central"/>
</dbReference>
<feature type="domain" description="Helicase HerA central" evidence="1">
    <location>
        <begin position="148"/>
        <end position="347"/>
    </location>
</feature>
<dbReference type="InterPro" id="IPR008571">
    <property type="entry name" value="HerA-like"/>
</dbReference>
<evidence type="ECO:0000259" key="1">
    <source>
        <dbReference type="Pfam" id="PF01935"/>
    </source>
</evidence>
<dbReference type="PATRIC" id="fig|1618487.3.peg.853"/>
<dbReference type="Gene3D" id="3.40.50.300">
    <property type="entry name" value="P-loop containing nucleotide triphosphate hydrolases"/>
    <property type="match status" value="2"/>
</dbReference>
<dbReference type="SUPFAM" id="SSF52540">
    <property type="entry name" value="P-loop containing nucleoside triphosphate hydrolases"/>
    <property type="match status" value="1"/>
</dbReference>
<evidence type="ECO:0000313" key="3">
    <source>
        <dbReference type="Proteomes" id="UP000034371"/>
    </source>
</evidence>
<dbReference type="Proteomes" id="UP000034371">
    <property type="component" value="Unassembled WGS sequence"/>
</dbReference>
<dbReference type="InterPro" id="IPR027417">
    <property type="entry name" value="P-loop_NTPase"/>
</dbReference>
<reference evidence="2 3" key="1">
    <citation type="journal article" date="2015" name="Nature">
        <title>rRNA introns, odd ribosomes, and small enigmatic genomes across a large radiation of phyla.</title>
        <authorList>
            <person name="Brown C.T."/>
            <person name="Hug L.A."/>
            <person name="Thomas B.C."/>
            <person name="Sharon I."/>
            <person name="Castelle C.J."/>
            <person name="Singh A."/>
            <person name="Wilkins M.J."/>
            <person name="Williams K.H."/>
            <person name="Banfield J.F."/>
        </authorList>
    </citation>
    <scope>NUCLEOTIDE SEQUENCE [LARGE SCALE GENOMIC DNA]</scope>
</reference>
<comment type="caution">
    <text evidence="2">The sequence shown here is derived from an EMBL/GenBank/DDBJ whole genome shotgun (WGS) entry which is preliminary data.</text>
</comment>
<gene>
    <name evidence="2" type="ORF">UU78_C0072G0005</name>
</gene>
<organism evidence="2 3">
    <name type="scientific">Candidatus Roizmanbacteria bacterium GW2011_GWC2_41_7</name>
    <dbReference type="NCBI Taxonomy" id="1618487"/>
    <lineage>
        <taxon>Bacteria</taxon>
        <taxon>Candidatus Roizmaniibacteriota</taxon>
    </lineage>
</organism>
<accession>A0A0G0X677</accession>
<dbReference type="AlphaFoldDB" id="A0A0G0X677"/>